<keyword evidence="2" id="KW-0677">Repeat</keyword>
<dbReference type="InterPro" id="IPR013519">
    <property type="entry name" value="Int_alpha_beta-p"/>
</dbReference>
<dbReference type="EMBL" id="JAATEP010000017">
    <property type="protein sequence ID" value="NJP92521.1"/>
    <property type="molecule type" value="Genomic_DNA"/>
</dbReference>
<dbReference type="RefSeq" id="WP_168011737.1">
    <property type="nucleotide sequence ID" value="NZ_JAATEP010000017.1"/>
</dbReference>
<dbReference type="Proteomes" id="UP000696294">
    <property type="component" value="Unassembled WGS sequence"/>
</dbReference>
<gene>
    <name evidence="7" type="ORF">HCN51_24125</name>
</gene>
<protein>
    <recommendedName>
        <fullName evidence="6">PLL-like beta propeller domain-containing protein</fullName>
    </recommendedName>
</protein>
<evidence type="ECO:0000256" key="2">
    <source>
        <dbReference type="ARBA" id="ARBA00022737"/>
    </source>
</evidence>
<dbReference type="SUPFAM" id="SSF69318">
    <property type="entry name" value="Integrin alpha N-terminal domain"/>
    <property type="match status" value="3"/>
</dbReference>
<dbReference type="Gene3D" id="2.120.10.70">
    <property type="entry name" value="Fucose-specific lectin"/>
    <property type="match status" value="1"/>
</dbReference>
<dbReference type="InterPro" id="IPR000413">
    <property type="entry name" value="Integrin_alpha"/>
</dbReference>
<dbReference type="SMART" id="SM00191">
    <property type="entry name" value="Int_alpha"/>
    <property type="match status" value="7"/>
</dbReference>
<dbReference type="InterPro" id="IPR013517">
    <property type="entry name" value="FG-GAP"/>
</dbReference>
<evidence type="ECO:0000313" key="7">
    <source>
        <dbReference type="EMBL" id="NJP92521.1"/>
    </source>
</evidence>
<proteinExistence type="predicted"/>
<dbReference type="Gene3D" id="2.130.10.130">
    <property type="entry name" value="Integrin alpha, N-terminal"/>
    <property type="match status" value="4"/>
</dbReference>
<dbReference type="InterPro" id="IPR058502">
    <property type="entry name" value="PLL-like_beta-prop"/>
</dbReference>
<evidence type="ECO:0000259" key="6">
    <source>
        <dbReference type="Pfam" id="PF26607"/>
    </source>
</evidence>
<name>A0ABX1B9T4_9ACTN</name>
<comment type="caution">
    <text evidence="7">The sequence shown here is derived from an EMBL/GenBank/DDBJ whole genome shotgun (WGS) entry which is preliminary data.</text>
</comment>
<dbReference type="SUPFAM" id="SSF89372">
    <property type="entry name" value="Fucose-specific lectin"/>
    <property type="match status" value="2"/>
</dbReference>
<organism evidence="7 8">
    <name type="scientific">Nonomuraea composti</name>
    <dbReference type="NCBI Taxonomy" id="2720023"/>
    <lineage>
        <taxon>Bacteria</taxon>
        <taxon>Bacillati</taxon>
        <taxon>Actinomycetota</taxon>
        <taxon>Actinomycetes</taxon>
        <taxon>Streptosporangiales</taxon>
        <taxon>Streptosporangiaceae</taxon>
        <taxon>Nonomuraea</taxon>
    </lineage>
</organism>
<feature type="chain" id="PRO_5046482472" description="PLL-like beta propeller domain-containing protein" evidence="5">
    <location>
        <begin position="18"/>
        <end position="857"/>
    </location>
</feature>
<evidence type="ECO:0000256" key="3">
    <source>
        <dbReference type="ARBA" id="ARBA00022801"/>
    </source>
</evidence>
<keyword evidence="3" id="KW-0378">Hydrolase</keyword>
<dbReference type="PANTHER" id="PTHR23221">
    <property type="entry name" value="GLYCOSYLPHOSPHATIDYLINOSITOL PHOSPHOLIPASE D"/>
    <property type="match status" value="1"/>
</dbReference>
<evidence type="ECO:0000256" key="5">
    <source>
        <dbReference type="SAM" id="SignalP"/>
    </source>
</evidence>
<keyword evidence="1 5" id="KW-0732">Signal</keyword>
<feature type="signal peptide" evidence="5">
    <location>
        <begin position="1"/>
        <end position="17"/>
    </location>
</feature>
<dbReference type="Pfam" id="PF26607">
    <property type="entry name" value="DUF8189"/>
    <property type="match status" value="1"/>
</dbReference>
<reference evidence="7 8" key="1">
    <citation type="submission" date="2020-03" db="EMBL/GenBank/DDBJ databases">
        <title>WGS of actinomycetes isolated from Thailand.</title>
        <authorList>
            <person name="Thawai C."/>
        </authorList>
    </citation>
    <scope>NUCLEOTIDE SEQUENCE [LARGE SCALE GENOMIC DNA]</scope>
    <source>
        <strain evidence="7 8">FMUSA5-5</strain>
    </source>
</reference>
<dbReference type="InterPro" id="IPR028994">
    <property type="entry name" value="Integrin_alpha_N"/>
</dbReference>
<dbReference type="PROSITE" id="PS51470">
    <property type="entry name" value="FG_GAP"/>
    <property type="match status" value="6"/>
</dbReference>
<sequence>MIVAGAVTGVAPAGAHAATACAAADPYAHRVVAPSAAVAGARFGAAAVSGDFNKDGYADVAVGAPGDTVGGVAGGSVTVFKGSAGGLVTPGTRLTESNVGGGIEAGDRFGAALAAGDFNKDGYADLAVGAPGEAIGTAAGAGAIAVFPGGSGGLSGGRGYDQTTGGGGDEAGDNFGAALAAGDMNGDGYADLAIGVPGEVPYQETAKGGSIYVYKGSAGGVVKGWDAKQEDAGGATEAGDRFGAALAAGNVTGSAHADLVVGAPAEAPGADPAGSGGVYVIPGAAAGKAAGFGLTQEGNGGGNEAGDNFGATLATGNFDRDGYTDVAVGVPGEVQGADVKSGSVVILPGAATKLGTAFWLQESGAAEQAASGDRFGAALATGDADGNGHSDLVIGAPGKAYGAAGAGAAFLFRGGAPAAGSTAGLTTGRRVTQTDAGDVAEGGDNFGSAAALGDLNKDGKAEAVVGSPGEGPGGGPASGTAVVLSGLVRTAAAPVPLEPYTPTAALQATPVQGATLGPLEYAYTDNIGRLLHGHQPDPDNFGSVQWTVISGTEAYAGGPALGEQADGRLQIAAHDSAGPVWTVTQATKNTPAWEAWRPGDIAMASPPVIGKLEDGRPVAFAVDTAGLLWALPQTAAAGPYTSWISLGVAGLSGATPVAATVSGGIRLFVLDSAGVLRTMVYANGAVTGCTSISDPGLTATPAAVVYPGSRIRLFVRGADGTVLTKRQDDTGAFPDAWEQVPGLTAAGRPSALLSPLSGKTEIVARTADGMIHSTGETVQGSGTWRPWQQVTFAGDESATDPTAFAFSNAGGSSWAFLYRNADHQTRVYQVSTQLSALERQEGAAVTFSREEVPEPPK</sequence>
<dbReference type="Pfam" id="PF01839">
    <property type="entry name" value="FG-GAP"/>
    <property type="match status" value="6"/>
</dbReference>
<dbReference type="PANTHER" id="PTHR23221:SF7">
    <property type="entry name" value="PHOSPHATIDYLINOSITOL-GLYCAN-SPECIFIC PHOSPHOLIPASE D"/>
    <property type="match status" value="1"/>
</dbReference>
<keyword evidence="8" id="KW-1185">Reference proteome</keyword>
<evidence type="ECO:0000313" key="8">
    <source>
        <dbReference type="Proteomes" id="UP000696294"/>
    </source>
</evidence>
<dbReference type="PRINTS" id="PR01185">
    <property type="entry name" value="INTEGRINA"/>
</dbReference>
<keyword evidence="4" id="KW-0325">Glycoprotein</keyword>
<evidence type="ECO:0000256" key="1">
    <source>
        <dbReference type="ARBA" id="ARBA00022729"/>
    </source>
</evidence>
<feature type="domain" description="PLL-like beta propeller" evidence="6">
    <location>
        <begin position="532"/>
        <end position="676"/>
    </location>
</feature>
<accession>A0ABX1B9T4</accession>
<evidence type="ECO:0000256" key="4">
    <source>
        <dbReference type="ARBA" id="ARBA00023180"/>
    </source>
</evidence>